<reference evidence="1 2" key="1">
    <citation type="journal article" date="2017" name="Curr. Biol.">
        <title>The Evolution of Venom by Co-option of Single-Copy Genes.</title>
        <authorList>
            <person name="Martinson E.O."/>
            <person name="Mrinalini"/>
            <person name="Kelkar Y.D."/>
            <person name="Chang C.H."/>
            <person name="Werren J.H."/>
        </authorList>
    </citation>
    <scope>NUCLEOTIDE SEQUENCE [LARGE SCALE GENOMIC DNA]</scope>
    <source>
        <strain evidence="1 2">Alberta</strain>
        <tissue evidence="1">Whole body</tissue>
    </source>
</reference>
<dbReference type="AlphaFoldDB" id="A0A232ESL0"/>
<sequence length="139" mass="16010">MMASKFSKILLESVLVTKARSYTKGNIFFEVTLQQYSSIHGYLRNSFIQKNKNNEFEYFGAITDEKYKLDVSINIGDNKNLNIEKGTKLKIIGDLQENDLILGSEIFLIEIENKEDETTDNNRLNTCWMTNNNEIPDNG</sequence>
<dbReference type="Proteomes" id="UP000215335">
    <property type="component" value="Unassembled WGS sequence"/>
</dbReference>
<name>A0A232ESL0_9HYME</name>
<gene>
    <name evidence="1" type="ORF">TSAR_015900</name>
</gene>
<dbReference type="EMBL" id="NNAY01002403">
    <property type="protein sequence ID" value="OXU21350.1"/>
    <property type="molecule type" value="Genomic_DNA"/>
</dbReference>
<evidence type="ECO:0000313" key="2">
    <source>
        <dbReference type="Proteomes" id="UP000215335"/>
    </source>
</evidence>
<organism evidence="1 2">
    <name type="scientific">Trichomalopsis sarcophagae</name>
    <dbReference type="NCBI Taxonomy" id="543379"/>
    <lineage>
        <taxon>Eukaryota</taxon>
        <taxon>Metazoa</taxon>
        <taxon>Ecdysozoa</taxon>
        <taxon>Arthropoda</taxon>
        <taxon>Hexapoda</taxon>
        <taxon>Insecta</taxon>
        <taxon>Pterygota</taxon>
        <taxon>Neoptera</taxon>
        <taxon>Endopterygota</taxon>
        <taxon>Hymenoptera</taxon>
        <taxon>Apocrita</taxon>
        <taxon>Proctotrupomorpha</taxon>
        <taxon>Chalcidoidea</taxon>
        <taxon>Pteromalidae</taxon>
        <taxon>Pteromalinae</taxon>
        <taxon>Trichomalopsis</taxon>
    </lineage>
</organism>
<evidence type="ECO:0000313" key="1">
    <source>
        <dbReference type="EMBL" id="OXU21350.1"/>
    </source>
</evidence>
<accession>A0A232ESL0</accession>
<proteinExistence type="predicted"/>
<keyword evidence="2" id="KW-1185">Reference proteome</keyword>
<comment type="caution">
    <text evidence="1">The sequence shown here is derived from an EMBL/GenBank/DDBJ whole genome shotgun (WGS) entry which is preliminary data.</text>
</comment>
<protein>
    <submittedName>
        <fullName evidence="1">Uncharacterized protein</fullName>
    </submittedName>
</protein>